<dbReference type="SFLD" id="SFLDS00028">
    <property type="entry name" value="Proline_Racemase"/>
    <property type="match status" value="1"/>
</dbReference>
<dbReference type="Gene3D" id="3.10.310.10">
    <property type="entry name" value="Diaminopimelate Epimerase, Chain A, domain 1"/>
    <property type="match status" value="2"/>
</dbReference>
<keyword evidence="5" id="KW-1185">Reference proteome</keyword>
<dbReference type="Proteomes" id="UP001233172">
    <property type="component" value="Unassembled WGS sequence"/>
</dbReference>
<dbReference type="EC" id="4.2.1.77" evidence="3"/>
<dbReference type="FunFam" id="3.10.310.10:FF:000003">
    <property type="entry name" value="Proline racemase"/>
    <property type="match status" value="1"/>
</dbReference>
<dbReference type="AlphaFoldDB" id="A0AAD8AWK7"/>
<dbReference type="SUPFAM" id="SSF54506">
    <property type="entry name" value="Diaminopimelate epimerase-like"/>
    <property type="match status" value="1"/>
</dbReference>
<evidence type="ECO:0000256" key="3">
    <source>
        <dbReference type="ARBA" id="ARBA00013105"/>
    </source>
</evidence>
<comment type="catalytic activity">
    <reaction evidence="1">
        <text>trans-3-hydroxy-L-proline = 1-pyrroline-2-carboxylate + H2O</text>
        <dbReference type="Rhea" id="RHEA:10320"/>
        <dbReference type="ChEBI" id="CHEBI:15377"/>
        <dbReference type="ChEBI" id="CHEBI:39785"/>
        <dbReference type="ChEBI" id="CHEBI:57938"/>
        <dbReference type="EC" id="4.2.1.77"/>
    </reaction>
</comment>
<dbReference type="PANTHER" id="PTHR33442">
    <property type="entry name" value="TRANS-3-HYDROXY-L-PROLINE DEHYDRATASE"/>
    <property type="match status" value="1"/>
</dbReference>
<reference evidence="4" key="2">
    <citation type="submission" date="2023-04" db="EMBL/GenBank/DDBJ databases">
        <authorList>
            <person name="Bu L."/>
            <person name="Lu L."/>
            <person name="Laidemitt M.R."/>
            <person name="Zhang S.M."/>
            <person name="Mutuku M."/>
            <person name="Mkoji G."/>
            <person name="Steinauer M."/>
            <person name="Loker E.S."/>
        </authorList>
    </citation>
    <scope>NUCLEOTIDE SEQUENCE</scope>
    <source>
        <strain evidence="4">KasaAsao</strain>
        <tissue evidence="4">Whole Snail</tissue>
    </source>
</reference>
<dbReference type="Pfam" id="PF05544">
    <property type="entry name" value="Pro_racemase"/>
    <property type="match status" value="1"/>
</dbReference>
<dbReference type="PANTHER" id="PTHR33442:SF1">
    <property type="entry name" value="TRANS-3-HYDROXY-L-PROLINE DEHYDRATASE"/>
    <property type="match status" value="1"/>
</dbReference>
<protein>
    <recommendedName>
        <fullName evidence="3">trans-L-3-hydroxyproline dehydratase</fullName>
        <ecNumber evidence="3">4.2.1.77</ecNumber>
    </recommendedName>
</protein>
<evidence type="ECO:0000313" key="5">
    <source>
        <dbReference type="Proteomes" id="UP001233172"/>
    </source>
</evidence>
<reference evidence="4" key="1">
    <citation type="journal article" date="2023" name="PLoS Negl. Trop. Dis.">
        <title>A genome sequence for Biomphalaria pfeifferi, the major vector snail for the human-infecting parasite Schistosoma mansoni.</title>
        <authorList>
            <person name="Bu L."/>
            <person name="Lu L."/>
            <person name="Laidemitt M.R."/>
            <person name="Zhang S.M."/>
            <person name="Mutuku M."/>
            <person name="Mkoji G."/>
            <person name="Steinauer M."/>
            <person name="Loker E.S."/>
        </authorList>
    </citation>
    <scope>NUCLEOTIDE SEQUENCE</scope>
    <source>
        <strain evidence="4">KasaAsao</strain>
    </source>
</reference>
<accession>A0AAD8AWK7</accession>
<evidence type="ECO:0000256" key="1">
    <source>
        <dbReference type="ARBA" id="ARBA00001148"/>
    </source>
</evidence>
<dbReference type="InterPro" id="IPR008794">
    <property type="entry name" value="Pro_racemase_fam"/>
</dbReference>
<dbReference type="EMBL" id="JASAOG010000212">
    <property type="protein sequence ID" value="KAK0043751.1"/>
    <property type="molecule type" value="Genomic_DNA"/>
</dbReference>
<organism evidence="4 5">
    <name type="scientific">Biomphalaria pfeifferi</name>
    <name type="common">Bloodfluke planorb</name>
    <name type="synonym">Freshwater snail</name>
    <dbReference type="NCBI Taxonomy" id="112525"/>
    <lineage>
        <taxon>Eukaryota</taxon>
        <taxon>Metazoa</taxon>
        <taxon>Spiralia</taxon>
        <taxon>Lophotrochozoa</taxon>
        <taxon>Mollusca</taxon>
        <taxon>Gastropoda</taxon>
        <taxon>Heterobranchia</taxon>
        <taxon>Euthyneura</taxon>
        <taxon>Panpulmonata</taxon>
        <taxon>Hygrophila</taxon>
        <taxon>Lymnaeoidea</taxon>
        <taxon>Planorbidae</taxon>
        <taxon>Biomphalaria</taxon>
    </lineage>
</organism>
<comment type="similarity">
    <text evidence="2">Belongs to the proline racemase family.</text>
</comment>
<evidence type="ECO:0000313" key="4">
    <source>
        <dbReference type="EMBL" id="KAK0043751.1"/>
    </source>
</evidence>
<dbReference type="GO" id="GO:0050346">
    <property type="term" value="F:trans-L-3-hydroxyproline dehydratase activity"/>
    <property type="evidence" value="ECO:0007669"/>
    <property type="project" value="UniProtKB-EC"/>
</dbReference>
<comment type="caution">
    <text evidence="4">The sequence shown here is derived from an EMBL/GenBank/DDBJ whole genome shotgun (WGS) entry which is preliminary data.</text>
</comment>
<name>A0AAD8AWK7_BIOPF</name>
<proteinExistence type="inferred from homology"/>
<evidence type="ECO:0000256" key="2">
    <source>
        <dbReference type="ARBA" id="ARBA00007529"/>
    </source>
</evidence>
<sequence>MNRTMATDKNVRLGQPSEQTVLTITTTEMHTGGEPVRIIESGFPKPRGEIILDKIHDLRRNYDHLRKFVILEPHGHFDMYAVLLVPPDNPEADIGAIFLHNEGYSTMCGHACVALGRYAVDKGLIELNLHQESTTEVQVNIQVPCGLVKTFVSVQEDGDVIRTGRVRFESVPSFVVCHDVCVQVEGYGDCQIDVAYGGAFYAFVSSADLSVDLQSSPIAEIAKAATALKAAVSSAVSLHHPETPAFLYGIMVVDSRKAFAEDGVYHHTCIFADSETDRSPCGSGCTARAALMFQRGQLKLGQTCTFRSGVTGSEFQARVVNTSRVDLTDAVVVEVEGQGYYSGRNILTLEEGDSLGKEHRASLIFWLVSIKFNKVDNVLCILSTIQCVLSD</sequence>
<dbReference type="PIRSF" id="PIRSF029792">
    <property type="entry name" value="Pro_racemase"/>
    <property type="match status" value="1"/>
</dbReference>
<gene>
    <name evidence="4" type="ORF">Bpfe_026806</name>
</gene>